<proteinExistence type="predicted"/>
<feature type="domain" description="Amidohydrolase 3" evidence="1">
    <location>
        <begin position="36"/>
        <end position="457"/>
    </location>
</feature>
<sequence length="479" mass="50564">MLIRGADIYGNGYSDLRISNGVVAAIGQLESQAGERVIEARGGALLPGLHDHHIHLAALAAKASSVACGPPAVNNAAELEEALLAAPGKGWLRGIGYHESVMDGLPDAAALDAIAPHRPLRIQHRSGRMWLLNTMAMEALIAAAPPPAGMERLGSGFTGRLFDEDGWLQEALGSTPPDFGVASAALVRFGITGFTDMSVRNDPVIAAHFAAQRRAGALRQRCILAGSLALANAPDDTWHLGPAKLHLHEANLPPFEDAVRFIEAAHEQGRPVAVHCVSEVELVFALAALAEAGTRPGDRIEHVSVASLKLVEQMAQLGLSGCVQPQFVAERGDRYLLDVEARHQGDLYRLHSLTSFGIPIAGGSDAPYGSADPWLAMAAAVSRRTSSGAVVGADEAIGPDEALRLYLSDPLDFTRSRSISVGAPADLCLLARPWAKARVQLSSDHVVATLVAGEVVHHRVDESPIMSHTGTDATSTQHH</sequence>
<dbReference type="SUPFAM" id="SSF51338">
    <property type="entry name" value="Composite domain of metallo-dependent hydrolases"/>
    <property type="match status" value="1"/>
</dbReference>
<dbReference type="InterPro" id="IPR013108">
    <property type="entry name" value="Amidohydro_3"/>
</dbReference>
<dbReference type="InterPro" id="IPR032466">
    <property type="entry name" value="Metal_Hydrolase"/>
</dbReference>
<dbReference type="SUPFAM" id="SSF51556">
    <property type="entry name" value="Metallo-dependent hydrolases"/>
    <property type="match status" value="1"/>
</dbReference>
<dbReference type="InterPro" id="IPR011059">
    <property type="entry name" value="Metal-dep_hydrolase_composite"/>
</dbReference>
<reference evidence="2 3" key="1">
    <citation type="submission" date="2024-06" db="EMBL/GenBank/DDBJ databases">
        <title>Novosphingobium rhizovicinus M1R2S20.</title>
        <authorList>
            <person name="Sun J.-Q."/>
        </authorList>
    </citation>
    <scope>NUCLEOTIDE SEQUENCE [LARGE SCALE GENOMIC DNA]</scope>
    <source>
        <strain evidence="2 3">M1R2S20</strain>
    </source>
</reference>
<dbReference type="Gene3D" id="3.20.20.140">
    <property type="entry name" value="Metal-dependent hydrolases"/>
    <property type="match status" value="2"/>
</dbReference>
<dbReference type="EMBL" id="JBFNXR010000019">
    <property type="protein sequence ID" value="MEW9854341.1"/>
    <property type="molecule type" value="Genomic_DNA"/>
</dbReference>
<gene>
    <name evidence="2" type="ORF">ABUH87_03990</name>
</gene>
<evidence type="ECO:0000313" key="3">
    <source>
        <dbReference type="Proteomes" id="UP001556118"/>
    </source>
</evidence>
<dbReference type="Gene3D" id="2.30.40.10">
    <property type="entry name" value="Urease, subunit C, domain 1"/>
    <property type="match status" value="1"/>
</dbReference>
<dbReference type="PANTHER" id="PTHR22642:SF2">
    <property type="entry name" value="PROTEIN LONG AFTER FAR-RED 3"/>
    <property type="match status" value="1"/>
</dbReference>
<accession>A0ABV3R8C8</accession>
<protein>
    <submittedName>
        <fullName evidence="2">Amidohydrolase family protein</fullName>
    </submittedName>
</protein>
<dbReference type="Gene3D" id="3.10.310.70">
    <property type="match status" value="1"/>
</dbReference>
<dbReference type="Proteomes" id="UP001556118">
    <property type="component" value="Unassembled WGS sequence"/>
</dbReference>
<comment type="caution">
    <text evidence="2">The sequence shown here is derived from an EMBL/GenBank/DDBJ whole genome shotgun (WGS) entry which is preliminary data.</text>
</comment>
<keyword evidence="3" id="KW-1185">Reference proteome</keyword>
<evidence type="ECO:0000313" key="2">
    <source>
        <dbReference type="EMBL" id="MEW9854341.1"/>
    </source>
</evidence>
<dbReference type="RefSeq" id="WP_367769866.1">
    <property type="nucleotide sequence ID" value="NZ_JBFNXR010000019.1"/>
</dbReference>
<organism evidence="2 3">
    <name type="scientific">Novosphingobium rhizovicinum</name>
    <dbReference type="NCBI Taxonomy" id="3228928"/>
    <lineage>
        <taxon>Bacteria</taxon>
        <taxon>Pseudomonadati</taxon>
        <taxon>Pseudomonadota</taxon>
        <taxon>Alphaproteobacteria</taxon>
        <taxon>Sphingomonadales</taxon>
        <taxon>Sphingomonadaceae</taxon>
        <taxon>Novosphingobium</taxon>
    </lineage>
</organism>
<name>A0ABV3R8C8_9SPHN</name>
<dbReference type="PANTHER" id="PTHR22642">
    <property type="entry name" value="IMIDAZOLONEPROPIONASE"/>
    <property type="match status" value="1"/>
</dbReference>
<dbReference type="Pfam" id="PF07969">
    <property type="entry name" value="Amidohydro_3"/>
    <property type="match status" value="1"/>
</dbReference>
<evidence type="ECO:0000259" key="1">
    <source>
        <dbReference type="Pfam" id="PF07969"/>
    </source>
</evidence>